<protein>
    <submittedName>
        <fullName evidence="7">CSON000721 protein</fullName>
    </submittedName>
</protein>
<keyword evidence="3" id="KW-1133">Transmembrane helix</keyword>
<keyword evidence="4" id="KW-0472">Membrane</keyword>
<comment type="subcellular location">
    <subcellularLocation>
        <location evidence="1">Membrane</location>
    </subcellularLocation>
</comment>
<proteinExistence type="predicted"/>
<reference evidence="7" key="1">
    <citation type="submission" date="2018-04" db="EMBL/GenBank/DDBJ databases">
        <authorList>
            <person name="Go L.Y."/>
            <person name="Mitchell J.A."/>
        </authorList>
    </citation>
    <scope>NUCLEOTIDE SEQUENCE</scope>
    <source>
        <tissue evidence="7">Whole organism</tissue>
    </source>
</reference>
<dbReference type="InterPro" id="IPR001828">
    <property type="entry name" value="ANF_lig-bd_rcpt"/>
</dbReference>
<name>A0A336KZJ8_CULSO</name>
<accession>A0A336KZJ8</accession>
<sequence>MTQWPISVLLLLSVVLSHAPGISGKRHHQQLQQQGGSHPYYHQAVTRKTTLTVGYLTAIKGDLKDRQGLAISGALKMALDEVNDSPDILPNVHLALRWNDTRGDTVLATRAMTEMICDGVSTFFGPEGPCHVEAIVSQSRNIPMISYVSNFNIIKKSG</sequence>
<dbReference type="EMBL" id="UFQT01001118">
    <property type="protein sequence ID" value="SSX28984.1"/>
    <property type="molecule type" value="Genomic_DNA"/>
</dbReference>
<evidence type="ECO:0000256" key="1">
    <source>
        <dbReference type="ARBA" id="ARBA00004370"/>
    </source>
</evidence>
<dbReference type="Gene3D" id="3.40.50.2300">
    <property type="match status" value="1"/>
</dbReference>
<keyword evidence="2" id="KW-0812">Transmembrane</keyword>
<dbReference type="InterPro" id="IPR028082">
    <property type="entry name" value="Peripla_BP_I"/>
</dbReference>
<dbReference type="OMA" id="TIFIFSH"/>
<dbReference type="GO" id="GO:0016020">
    <property type="term" value="C:membrane"/>
    <property type="evidence" value="ECO:0007669"/>
    <property type="project" value="UniProtKB-SubCell"/>
</dbReference>
<dbReference type="Pfam" id="PF01094">
    <property type="entry name" value="ANF_receptor"/>
    <property type="match status" value="1"/>
</dbReference>
<evidence type="ECO:0000256" key="3">
    <source>
        <dbReference type="ARBA" id="ARBA00022989"/>
    </source>
</evidence>
<dbReference type="VEuPathDB" id="VectorBase:CSON000721"/>
<evidence type="ECO:0000259" key="6">
    <source>
        <dbReference type="Pfam" id="PF01094"/>
    </source>
</evidence>
<reference evidence="8" key="2">
    <citation type="submission" date="2018-07" db="EMBL/GenBank/DDBJ databases">
        <authorList>
            <person name="Quirk P.G."/>
            <person name="Krulwich T.A."/>
        </authorList>
    </citation>
    <scope>NUCLEOTIDE SEQUENCE</scope>
</reference>
<feature type="chain" id="PRO_5033342777" evidence="5">
    <location>
        <begin position="25"/>
        <end position="158"/>
    </location>
</feature>
<evidence type="ECO:0000256" key="4">
    <source>
        <dbReference type="ARBA" id="ARBA00023136"/>
    </source>
</evidence>
<dbReference type="EMBL" id="UFQS01001118">
    <property type="protein sequence ID" value="SSX09073.1"/>
    <property type="molecule type" value="Genomic_DNA"/>
</dbReference>
<feature type="domain" description="Receptor ligand binding region" evidence="6">
    <location>
        <begin position="73"/>
        <end position="149"/>
    </location>
</feature>
<evidence type="ECO:0000313" key="7">
    <source>
        <dbReference type="EMBL" id="SSX09073.1"/>
    </source>
</evidence>
<evidence type="ECO:0000256" key="2">
    <source>
        <dbReference type="ARBA" id="ARBA00022692"/>
    </source>
</evidence>
<evidence type="ECO:0000313" key="8">
    <source>
        <dbReference type="EMBL" id="SSX28984.1"/>
    </source>
</evidence>
<feature type="signal peptide" evidence="5">
    <location>
        <begin position="1"/>
        <end position="24"/>
    </location>
</feature>
<dbReference type="AlphaFoldDB" id="A0A336KZJ8"/>
<keyword evidence="5" id="KW-0732">Signal</keyword>
<evidence type="ECO:0000256" key="5">
    <source>
        <dbReference type="SAM" id="SignalP"/>
    </source>
</evidence>
<gene>
    <name evidence="7" type="primary">CSON000721</name>
</gene>
<organism evidence="7">
    <name type="scientific">Culicoides sonorensis</name>
    <name type="common">Biting midge</name>
    <dbReference type="NCBI Taxonomy" id="179676"/>
    <lineage>
        <taxon>Eukaryota</taxon>
        <taxon>Metazoa</taxon>
        <taxon>Ecdysozoa</taxon>
        <taxon>Arthropoda</taxon>
        <taxon>Hexapoda</taxon>
        <taxon>Insecta</taxon>
        <taxon>Pterygota</taxon>
        <taxon>Neoptera</taxon>
        <taxon>Endopterygota</taxon>
        <taxon>Diptera</taxon>
        <taxon>Nematocera</taxon>
        <taxon>Chironomoidea</taxon>
        <taxon>Ceratopogonidae</taxon>
        <taxon>Ceratopogoninae</taxon>
        <taxon>Culicoides</taxon>
        <taxon>Monoculicoides</taxon>
    </lineage>
</organism>
<dbReference type="SUPFAM" id="SSF53822">
    <property type="entry name" value="Periplasmic binding protein-like I"/>
    <property type="match status" value="1"/>
</dbReference>